<dbReference type="Proteomes" id="UP000267430">
    <property type="component" value="Unassembled WGS sequence"/>
</dbReference>
<proteinExistence type="predicted"/>
<reference evidence="1 2" key="1">
    <citation type="submission" date="2018-12" db="EMBL/GenBank/DDBJ databases">
        <title>Bacillus chawlae sp. nov., Bacillus glennii sp. nov., and Bacillus saganii sp. nov. Isolated from the Vehicle Assembly Building at Kennedy Space Center where the Viking Spacecraft were Assembled.</title>
        <authorList>
            <person name="Seuylemezian A."/>
            <person name="Vaishampayan P."/>
        </authorList>
    </citation>
    <scope>NUCLEOTIDE SEQUENCE [LARGE SCALE GENOMIC DNA]</scope>
    <source>
        <strain evidence="1 2">L5</strain>
    </source>
</reference>
<protein>
    <submittedName>
        <fullName evidence="1">Uncharacterized protein</fullName>
    </submittedName>
</protein>
<name>A0A3S0W2H9_9BACI</name>
<dbReference type="EMBL" id="RYZZ01000045">
    <property type="protein sequence ID" value="RUQ24859.1"/>
    <property type="molecule type" value="Genomic_DNA"/>
</dbReference>
<dbReference type="OrthoDB" id="2629863at2"/>
<comment type="caution">
    <text evidence="1">The sequence shown here is derived from an EMBL/GenBank/DDBJ whole genome shotgun (WGS) entry which is preliminary data.</text>
</comment>
<evidence type="ECO:0000313" key="2">
    <source>
        <dbReference type="Proteomes" id="UP000267430"/>
    </source>
</evidence>
<organism evidence="1 2">
    <name type="scientific">Peribacillus cavernae</name>
    <dbReference type="NCBI Taxonomy" id="1674310"/>
    <lineage>
        <taxon>Bacteria</taxon>
        <taxon>Bacillati</taxon>
        <taxon>Bacillota</taxon>
        <taxon>Bacilli</taxon>
        <taxon>Bacillales</taxon>
        <taxon>Bacillaceae</taxon>
        <taxon>Peribacillus</taxon>
    </lineage>
</organism>
<gene>
    <name evidence="1" type="ORF">ELQ35_21095</name>
</gene>
<keyword evidence="2" id="KW-1185">Reference proteome</keyword>
<dbReference type="RefSeq" id="WP_126867151.1">
    <property type="nucleotide sequence ID" value="NZ_JAUSTX010000023.1"/>
</dbReference>
<sequence>MLEQDDNPKERKFAWVDKWAKMTGERARIDAKVNNTYIVYKTKNGLVKEYPNGEVIPFNAMDQEDENE</sequence>
<evidence type="ECO:0000313" key="1">
    <source>
        <dbReference type="EMBL" id="RUQ24859.1"/>
    </source>
</evidence>
<dbReference type="AlphaFoldDB" id="A0A3S0W2H9"/>
<accession>A0A3S0W2H9</accession>